<dbReference type="InterPro" id="IPR046652">
    <property type="entry name" value="DUF6764"/>
</dbReference>
<dbReference type="EMBL" id="LN868939">
    <property type="protein sequence ID" value="CRY81098.1"/>
    <property type="molecule type" value="Genomic_DNA"/>
</dbReference>
<name>A0A0H5P0R2_NOCFR</name>
<evidence type="ECO:0000313" key="2">
    <source>
        <dbReference type="EMBL" id="CRY81098.1"/>
    </source>
</evidence>
<reference evidence="3" key="1">
    <citation type="submission" date="2015-03" db="EMBL/GenBank/DDBJ databases">
        <authorList>
            <consortium name="Pathogen Informatics"/>
        </authorList>
    </citation>
    <scope>NUCLEOTIDE SEQUENCE [LARGE SCALE GENOMIC DNA]</scope>
    <source>
        <strain evidence="3">NCTC11134</strain>
        <plasmid evidence="3">2</plasmid>
    </source>
</reference>
<sequence length="180" mass="16894">MNLISAILCSTAAVGGSLMIPGVASATSVHCTAEGGADITVIEGSTGCRAASDAAGHARSAGYDGVGYARASQGAAALGVGAAGGVGASEGTGGIPIAVGVGPDAMALSMIAADPAAGPAMAVAIAFQGSRAEVGGTPDGSVVCLGSGAIAWNMQSGATCLTTPFGSWKPTLPVTAADRS</sequence>
<dbReference type="Pfam" id="PF20550">
    <property type="entry name" value="DUF6764"/>
    <property type="match status" value="1"/>
</dbReference>
<accession>A0A0H5P0R2</accession>
<organism evidence="2 3">
    <name type="scientific">Nocardia farcinica</name>
    <dbReference type="NCBI Taxonomy" id="37329"/>
    <lineage>
        <taxon>Bacteria</taxon>
        <taxon>Bacillati</taxon>
        <taxon>Actinomycetota</taxon>
        <taxon>Actinomycetes</taxon>
        <taxon>Mycobacteriales</taxon>
        <taxon>Nocardiaceae</taxon>
        <taxon>Nocardia</taxon>
    </lineage>
</organism>
<evidence type="ECO:0000313" key="3">
    <source>
        <dbReference type="Proteomes" id="UP000057820"/>
    </source>
</evidence>
<evidence type="ECO:0008006" key="4">
    <source>
        <dbReference type="Google" id="ProtNLM"/>
    </source>
</evidence>
<feature type="signal peptide" evidence="1">
    <location>
        <begin position="1"/>
        <end position="26"/>
    </location>
</feature>
<feature type="chain" id="PRO_5005221747" description="Protein kinase" evidence="1">
    <location>
        <begin position="27"/>
        <end position="180"/>
    </location>
</feature>
<protein>
    <recommendedName>
        <fullName evidence="4">Protein kinase</fullName>
    </recommendedName>
</protein>
<proteinExistence type="predicted"/>
<geneLocation type="plasmid" evidence="2">
    <name>2</name>
</geneLocation>
<dbReference type="Proteomes" id="UP000057820">
    <property type="component" value="Plasmid 2"/>
</dbReference>
<dbReference type="AlphaFoldDB" id="A0A0H5P0R2"/>
<gene>
    <name evidence="2" type="ORF">ERS450000_04224</name>
</gene>
<evidence type="ECO:0000256" key="1">
    <source>
        <dbReference type="SAM" id="SignalP"/>
    </source>
</evidence>
<keyword evidence="2" id="KW-0614">Plasmid</keyword>
<keyword evidence="1" id="KW-0732">Signal</keyword>
<dbReference type="KEGG" id="nfr:ERS450000_04224"/>
<dbReference type="RefSeq" id="WP_060593933.1">
    <property type="nucleotide sequence ID" value="NZ_CAACYE020000001.1"/>
</dbReference>